<evidence type="ECO:0000313" key="1">
    <source>
        <dbReference type="EMBL" id="CDW40009.1"/>
    </source>
</evidence>
<proteinExistence type="predicted"/>
<dbReference type="AlphaFoldDB" id="A0A0K2UP22"/>
<organism evidence="1">
    <name type="scientific">Lepeophtheirus salmonis</name>
    <name type="common">Salmon louse</name>
    <name type="synonym">Caligus salmonis</name>
    <dbReference type="NCBI Taxonomy" id="72036"/>
    <lineage>
        <taxon>Eukaryota</taxon>
        <taxon>Metazoa</taxon>
        <taxon>Ecdysozoa</taxon>
        <taxon>Arthropoda</taxon>
        <taxon>Crustacea</taxon>
        <taxon>Multicrustacea</taxon>
        <taxon>Hexanauplia</taxon>
        <taxon>Copepoda</taxon>
        <taxon>Siphonostomatoida</taxon>
        <taxon>Caligidae</taxon>
        <taxon>Lepeophtheirus</taxon>
    </lineage>
</organism>
<dbReference type="EMBL" id="HACA01022648">
    <property type="protein sequence ID" value="CDW40009.1"/>
    <property type="molecule type" value="Transcribed_RNA"/>
</dbReference>
<reference evidence="1" key="1">
    <citation type="submission" date="2014-05" db="EMBL/GenBank/DDBJ databases">
        <authorList>
            <person name="Chronopoulou M."/>
        </authorList>
    </citation>
    <scope>NUCLEOTIDE SEQUENCE</scope>
    <source>
        <tissue evidence="1">Whole organism</tissue>
    </source>
</reference>
<sequence>MIFFTTSYVIGACAPSDSNRTHRLYMTSEILIISSKYSHSFHK</sequence>
<accession>A0A0K2UP22</accession>
<protein>
    <submittedName>
        <fullName evidence="1">Uncharacterized protein</fullName>
    </submittedName>
</protein>
<name>A0A0K2UP22_LEPSM</name>